<dbReference type="GO" id="GO:0005886">
    <property type="term" value="C:plasma membrane"/>
    <property type="evidence" value="ECO:0007669"/>
    <property type="project" value="TreeGrafter"/>
</dbReference>
<keyword evidence="1" id="KW-0472">Membrane</keyword>
<dbReference type="EMBL" id="FNNI01000004">
    <property type="protein sequence ID" value="SDX11428.1"/>
    <property type="molecule type" value="Genomic_DNA"/>
</dbReference>
<evidence type="ECO:0000256" key="1">
    <source>
        <dbReference type="SAM" id="Phobius"/>
    </source>
</evidence>
<sequence length="779" mass="85520">MRALLRTLLAVIGVLGLVMLGAVVYVTTFFDPNDLKPRLVEVVREHSGLELTLDGPLSWSFYPRLGVSVQEAKARLPDQDTEQAFMAFSQAEVSLAFAPLLSGEIAIDGLTVDGMRLNLSRNEEGEGNWEAFLERLGERSEEAEAALAPASSGPNPDDHGGMAVALDIASVKLRDGDIRFSDELYDRHWHITGVNVGGSNVNPTSAFPLNTTFRVDAYSGAKRPDEAEEDGPTPYLSSEVSFDSRVKLGLADDRYEFNELSLKTDTAFEALEDRRQQLTLTLDELMADLATQRYEAEGGQLKGGLDHPAWGDDAMPLTLDFDAETDLSEQNARINQWRLTGEDGLDLGGHLLISDLFEGMQYSGQVSMAPMSLRPWLERFNVLPNTASDDALSDVTLTSPLQGNAEEVMLSNLTLVMDDSTFTGYLNAGLDGELLDFELDGDALDLDAYLPPPDEEGAQEESAMLGIPGVSEAYAQEEESQAELLPTAWLAALTLNGELRLGRLDILGMVLENAELVLQGQNGNHRLERLDADLYEGSLSATGSLDLQDTPPHWQLEPRLEQVQIAPLYQALADTESPLRGRLFLSGELSTQGNTISHLRRNLDGTVETRIDDGAMLATNVSRELCSVAANLEGEETTREWSEDTRFDRAQASFEIRDGVAHNDDLDVAIPGIDLGGEGQLNFETQRFDYRASARFVDTADAACDVNPRLERIPMPVRCEGELGGETGEWCRFDRDAFVESIGDLARDEAIDRASEEIRERLEEEGGKELEDALRGLLQ</sequence>
<dbReference type="PANTHER" id="PTHR30441">
    <property type="entry name" value="DUF748 DOMAIN-CONTAINING PROTEIN"/>
    <property type="match status" value="1"/>
</dbReference>
<keyword evidence="1" id="KW-1133">Transmembrane helix</keyword>
<dbReference type="InterPro" id="IPR007844">
    <property type="entry name" value="AsmA"/>
</dbReference>
<dbReference type="GO" id="GO:0090313">
    <property type="term" value="P:regulation of protein targeting to membrane"/>
    <property type="evidence" value="ECO:0007669"/>
    <property type="project" value="TreeGrafter"/>
</dbReference>
<dbReference type="InterPro" id="IPR052894">
    <property type="entry name" value="AsmA-related"/>
</dbReference>
<evidence type="ECO:0000313" key="3">
    <source>
        <dbReference type="EMBL" id="SDX11428.1"/>
    </source>
</evidence>
<feature type="transmembrane region" description="Helical" evidence="1">
    <location>
        <begin position="7"/>
        <end position="30"/>
    </location>
</feature>
<gene>
    <name evidence="3" type="ORF">SAMN05443545_10416</name>
</gene>
<dbReference type="Pfam" id="PF05170">
    <property type="entry name" value="AsmA"/>
    <property type="match status" value="1"/>
</dbReference>
<dbReference type="Proteomes" id="UP000198500">
    <property type="component" value="Unassembled WGS sequence"/>
</dbReference>
<dbReference type="OrthoDB" id="9766390at2"/>
<dbReference type="AlphaFoldDB" id="A0A1H2Z350"/>
<name>A0A1H2Z350_9GAMM</name>
<reference evidence="3 4" key="1">
    <citation type="submission" date="2016-10" db="EMBL/GenBank/DDBJ databases">
        <authorList>
            <person name="de Groot N.N."/>
        </authorList>
    </citation>
    <scope>NUCLEOTIDE SEQUENCE [LARGE SCALE GENOMIC DNA]</scope>
    <source>
        <strain evidence="3 4">DSM 19219</strain>
    </source>
</reference>
<feature type="domain" description="AsmA" evidence="2">
    <location>
        <begin position="1"/>
        <end position="665"/>
    </location>
</feature>
<proteinExistence type="predicted"/>
<dbReference type="RefSeq" id="WP_092569053.1">
    <property type="nucleotide sequence ID" value="NZ_BMXH01000001.1"/>
</dbReference>
<keyword evidence="4" id="KW-1185">Reference proteome</keyword>
<protein>
    <submittedName>
        <fullName evidence="3">AsmA protein</fullName>
    </submittedName>
</protein>
<keyword evidence="1" id="KW-0812">Transmembrane</keyword>
<accession>A0A1H2Z350</accession>
<dbReference type="STRING" id="574349.SAMN05443545_10416"/>
<evidence type="ECO:0000259" key="2">
    <source>
        <dbReference type="Pfam" id="PF05170"/>
    </source>
</evidence>
<dbReference type="PANTHER" id="PTHR30441:SF4">
    <property type="entry name" value="PROTEIN ASMA"/>
    <property type="match status" value="1"/>
</dbReference>
<organism evidence="3 4">
    <name type="scientific">Aidingimonas halophila</name>
    <dbReference type="NCBI Taxonomy" id="574349"/>
    <lineage>
        <taxon>Bacteria</taxon>
        <taxon>Pseudomonadati</taxon>
        <taxon>Pseudomonadota</taxon>
        <taxon>Gammaproteobacteria</taxon>
        <taxon>Oceanospirillales</taxon>
        <taxon>Halomonadaceae</taxon>
        <taxon>Aidingimonas</taxon>
    </lineage>
</organism>
<evidence type="ECO:0000313" key="4">
    <source>
        <dbReference type="Proteomes" id="UP000198500"/>
    </source>
</evidence>